<dbReference type="RefSeq" id="XP_021878218.1">
    <property type="nucleotide sequence ID" value="XM_022025248.1"/>
</dbReference>
<comment type="caution">
    <text evidence="2">The sequence shown here is derived from an EMBL/GenBank/DDBJ whole genome shotgun (WGS) entry which is preliminary data.</text>
</comment>
<feature type="region of interest" description="Disordered" evidence="1">
    <location>
        <begin position="1"/>
        <end position="118"/>
    </location>
</feature>
<accession>A0A1Y2GDQ8</accession>
<evidence type="ECO:0000256" key="1">
    <source>
        <dbReference type="SAM" id="MobiDB-lite"/>
    </source>
</evidence>
<dbReference type="EMBL" id="MCFF01000039">
    <property type="protein sequence ID" value="ORZ07984.1"/>
    <property type="molecule type" value="Genomic_DNA"/>
</dbReference>
<dbReference type="Proteomes" id="UP000193648">
    <property type="component" value="Unassembled WGS sequence"/>
</dbReference>
<keyword evidence="3" id="KW-1185">Reference proteome</keyword>
<evidence type="ECO:0000313" key="2">
    <source>
        <dbReference type="EMBL" id="ORZ07984.1"/>
    </source>
</evidence>
<protein>
    <submittedName>
        <fullName evidence="2">Uncharacterized protein</fullName>
    </submittedName>
</protein>
<dbReference type="OrthoDB" id="2448862at2759"/>
<reference evidence="2 3" key="1">
    <citation type="submission" date="2016-07" db="EMBL/GenBank/DDBJ databases">
        <title>Pervasive Adenine N6-methylation of Active Genes in Fungi.</title>
        <authorList>
            <consortium name="DOE Joint Genome Institute"/>
            <person name="Mondo S.J."/>
            <person name="Dannebaum R.O."/>
            <person name="Kuo R.C."/>
            <person name="Labutti K."/>
            <person name="Haridas S."/>
            <person name="Kuo A."/>
            <person name="Salamov A."/>
            <person name="Ahrendt S.R."/>
            <person name="Lipzen A."/>
            <person name="Sullivan W."/>
            <person name="Andreopoulos W.B."/>
            <person name="Clum A."/>
            <person name="Lindquist E."/>
            <person name="Daum C."/>
            <person name="Ramamoorthy G.K."/>
            <person name="Gryganskyi A."/>
            <person name="Culley D."/>
            <person name="Magnuson J.K."/>
            <person name="James T.Y."/>
            <person name="O'Malley M.A."/>
            <person name="Stajich J.E."/>
            <person name="Spatafora J.W."/>
            <person name="Visel A."/>
            <person name="Grigoriev I.V."/>
        </authorList>
    </citation>
    <scope>NUCLEOTIDE SEQUENCE [LARGE SCALE GENOMIC DNA]</scope>
    <source>
        <strain evidence="2 3">NRRL 3116</strain>
    </source>
</reference>
<organism evidence="2 3">
    <name type="scientific">Lobosporangium transversale</name>
    <dbReference type="NCBI Taxonomy" id="64571"/>
    <lineage>
        <taxon>Eukaryota</taxon>
        <taxon>Fungi</taxon>
        <taxon>Fungi incertae sedis</taxon>
        <taxon>Mucoromycota</taxon>
        <taxon>Mortierellomycotina</taxon>
        <taxon>Mortierellomycetes</taxon>
        <taxon>Mortierellales</taxon>
        <taxon>Mortierellaceae</taxon>
        <taxon>Lobosporangium</taxon>
    </lineage>
</organism>
<dbReference type="AlphaFoldDB" id="A0A1Y2GDQ8"/>
<sequence length="177" mass="20122">MPAESKRKFQTGQPVSTRRRAKKARHAAAQIQNNIATPSKKDQRIFAKSLKQTKLYQSDDEEEENDNNDKGHQISGSESVGNDDMEEEEEEEEEKEEELVGKGKKGYREKIKKPSGKKGKVFADTITMLSIIDQVVGKEEERAQIKIENMASIKAYLSRKNNDNNRNVRYTTCSVVS</sequence>
<feature type="compositionally biased region" description="Acidic residues" evidence="1">
    <location>
        <begin position="81"/>
        <end position="97"/>
    </location>
</feature>
<gene>
    <name evidence="2" type="ORF">BCR41DRAFT_359739</name>
</gene>
<name>A0A1Y2GDQ8_9FUNG</name>
<dbReference type="InParanoid" id="A0A1Y2GDQ8"/>
<dbReference type="GeneID" id="33567092"/>
<feature type="compositionally biased region" description="Basic residues" evidence="1">
    <location>
        <begin position="17"/>
        <end position="26"/>
    </location>
</feature>
<feature type="compositionally biased region" description="Basic and acidic residues" evidence="1">
    <location>
        <begin position="98"/>
        <end position="109"/>
    </location>
</feature>
<proteinExistence type="predicted"/>
<evidence type="ECO:0000313" key="3">
    <source>
        <dbReference type="Proteomes" id="UP000193648"/>
    </source>
</evidence>